<reference evidence="1" key="1">
    <citation type="submission" date="2020-06" db="EMBL/GenBank/DDBJ databases">
        <title>Whole Genome Sequence of Bradyrhizobium sp. Strain 1S1.</title>
        <authorList>
            <person name="Bromfield E.S.P."/>
            <person name="Cloutier S."/>
        </authorList>
    </citation>
    <scope>NUCLEOTIDE SEQUENCE [LARGE SCALE GENOMIC DNA]</scope>
    <source>
        <strain evidence="1">1S1</strain>
    </source>
</reference>
<protein>
    <submittedName>
        <fullName evidence="1">Uncharacterized protein</fullName>
    </submittedName>
</protein>
<dbReference type="RefSeq" id="WP_166204333.1">
    <property type="nucleotide sequence ID" value="NZ_CP088285.1"/>
</dbReference>
<name>A0A974A254_9BRAD</name>
<organism evidence="1">
    <name type="scientific">Bradyrhizobium septentrionale</name>
    <dbReference type="NCBI Taxonomy" id="1404411"/>
    <lineage>
        <taxon>Bacteria</taxon>
        <taxon>Pseudomonadati</taxon>
        <taxon>Pseudomonadota</taxon>
        <taxon>Alphaproteobacteria</taxon>
        <taxon>Hyphomicrobiales</taxon>
        <taxon>Nitrobacteraceae</taxon>
        <taxon>Bradyrhizobium</taxon>
    </lineage>
</organism>
<accession>A0A974A254</accession>
<dbReference type="EMBL" id="JAAOLE020000001">
    <property type="protein sequence ID" value="NVI44909.1"/>
    <property type="molecule type" value="Genomic_DNA"/>
</dbReference>
<comment type="caution">
    <text evidence="1">The sequence shown here is derived from an EMBL/GenBank/DDBJ whole genome shotgun (WGS) entry which is preliminary data.</text>
</comment>
<dbReference type="AlphaFoldDB" id="A0A974A254"/>
<proteinExistence type="predicted"/>
<sequence>MIEYPTTCPHCGYHTDGLEVLGDINAADPFPCDGELSLCDDCGEWNVMAKGHHGGLRKPRARELRAIKRSENCARAIMDWRERKIEQHFKGHA</sequence>
<evidence type="ECO:0000313" key="1">
    <source>
        <dbReference type="EMBL" id="NVI44909.1"/>
    </source>
</evidence>
<gene>
    <name evidence="1" type="ORF">HAP48_018530</name>
</gene>